<organism evidence="6 7">
    <name type="scientific">Steroidobacter agaridevorans</name>
    <dbReference type="NCBI Taxonomy" id="2695856"/>
    <lineage>
        <taxon>Bacteria</taxon>
        <taxon>Pseudomonadati</taxon>
        <taxon>Pseudomonadota</taxon>
        <taxon>Gammaproteobacteria</taxon>
        <taxon>Steroidobacterales</taxon>
        <taxon>Steroidobacteraceae</taxon>
        <taxon>Steroidobacter</taxon>
    </lineage>
</organism>
<evidence type="ECO:0000256" key="1">
    <source>
        <dbReference type="ARBA" id="ARBA00022491"/>
    </source>
</evidence>
<proteinExistence type="predicted"/>
<evidence type="ECO:0000313" key="6">
    <source>
        <dbReference type="EMBL" id="GFE78806.1"/>
    </source>
</evidence>
<keyword evidence="3" id="KW-0238">DNA-binding</keyword>
<reference evidence="7" key="1">
    <citation type="submission" date="2020-01" db="EMBL/GenBank/DDBJ databases">
        <title>'Steroidobacter agaridevorans' sp. nov., agar-degrading bacteria isolated from rhizosphere soils.</title>
        <authorList>
            <person name="Ikenaga M."/>
            <person name="Kataoka M."/>
            <person name="Murouchi A."/>
            <person name="Katsuragi S."/>
            <person name="Sakai M."/>
        </authorList>
    </citation>
    <scope>NUCLEOTIDE SEQUENCE [LARGE SCALE GENOMIC DNA]</scope>
    <source>
        <strain evidence="7">YU21-B</strain>
    </source>
</reference>
<name>A0A829Y7M7_9GAMM</name>
<evidence type="ECO:0000259" key="5">
    <source>
        <dbReference type="PROSITE" id="PS50932"/>
    </source>
</evidence>
<dbReference type="Gene3D" id="3.40.50.2300">
    <property type="match status" value="2"/>
</dbReference>
<protein>
    <submittedName>
        <fullName evidence="6">LacI family transcriptional regulator</fullName>
    </submittedName>
</protein>
<keyword evidence="7" id="KW-1185">Reference proteome</keyword>
<dbReference type="InterPro" id="IPR028082">
    <property type="entry name" value="Peripla_BP_I"/>
</dbReference>
<dbReference type="GO" id="GO:0003700">
    <property type="term" value="F:DNA-binding transcription factor activity"/>
    <property type="evidence" value="ECO:0007669"/>
    <property type="project" value="TreeGrafter"/>
</dbReference>
<dbReference type="GO" id="GO:0000976">
    <property type="term" value="F:transcription cis-regulatory region binding"/>
    <property type="evidence" value="ECO:0007669"/>
    <property type="project" value="TreeGrafter"/>
</dbReference>
<feature type="domain" description="HTH lacI-type" evidence="5">
    <location>
        <begin position="1"/>
        <end position="44"/>
    </location>
</feature>
<dbReference type="EMBL" id="BLJN01000001">
    <property type="protein sequence ID" value="GFE78806.1"/>
    <property type="molecule type" value="Genomic_DNA"/>
</dbReference>
<sequence length="320" mass="34838">MSIATVSRIINGTAKVSPERKDAVEAAIAKLNFRPNAAARGLALGKSNTIGVITQAIDSPFYGEGLRGIEDYLQQRGYTALFMSGNWDEQDEERCMAELLSRRVDGIIIFSGRLQDRQLASYAKQVPLVVSGRSLKAPNIFSLQVDDERGAWLATRHLIELGHRRIAFIAGILDHPDASLRFKGYRRALADAGIAHDPKLVVPGDFHEEGGVEATLRLLKSGNKFSALFCVNDQTAYGACLALHRSGLNCPRDVSVVGFDDLHSSSYRVPPLTSVRQSIRVLGESSGAAMLQMLQGEQPDISLPQVELIVRESTAAPAKE</sequence>
<dbReference type="InterPro" id="IPR000843">
    <property type="entry name" value="HTH_LacI"/>
</dbReference>
<dbReference type="Proteomes" id="UP000445000">
    <property type="component" value="Unassembled WGS sequence"/>
</dbReference>
<evidence type="ECO:0000313" key="7">
    <source>
        <dbReference type="Proteomes" id="UP000445000"/>
    </source>
</evidence>
<accession>A0A829Y7M7</accession>
<dbReference type="AlphaFoldDB" id="A0A829Y7M7"/>
<dbReference type="SMART" id="SM00354">
    <property type="entry name" value="HTH_LACI"/>
    <property type="match status" value="1"/>
</dbReference>
<dbReference type="Pfam" id="PF00356">
    <property type="entry name" value="LacI"/>
    <property type="match status" value="1"/>
</dbReference>
<dbReference type="PANTHER" id="PTHR30146:SF148">
    <property type="entry name" value="HTH-TYPE TRANSCRIPTIONAL REPRESSOR PURR-RELATED"/>
    <property type="match status" value="1"/>
</dbReference>
<keyword evidence="1" id="KW-0678">Repressor</keyword>
<gene>
    <name evidence="6" type="ORF">GCM10011487_08060</name>
</gene>
<dbReference type="PANTHER" id="PTHR30146">
    <property type="entry name" value="LACI-RELATED TRANSCRIPTIONAL REPRESSOR"/>
    <property type="match status" value="1"/>
</dbReference>
<comment type="caution">
    <text evidence="6">The sequence shown here is derived from an EMBL/GenBank/DDBJ whole genome shotgun (WGS) entry which is preliminary data.</text>
</comment>
<dbReference type="SUPFAM" id="SSF53822">
    <property type="entry name" value="Periplasmic binding protein-like I"/>
    <property type="match status" value="1"/>
</dbReference>
<keyword evidence="2" id="KW-0805">Transcription regulation</keyword>
<dbReference type="InterPro" id="IPR010982">
    <property type="entry name" value="Lambda_DNA-bd_dom_sf"/>
</dbReference>
<dbReference type="CDD" id="cd06290">
    <property type="entry name" value="PBP1_LacI-like"/>
    <property type="match status" value="1"/>
</dbReference>
<dbReference type="SUPFAM" id="SSF47413">
    <property type="entry name" value="lambda repressor-like DNA-binding domains"/>
    <property type="match status" value="1"/>
</dbReference>
<keyword evidence="4" id="KW-0804">Transcription</keyword>
<dbReference type="Pfam" id="PF13377">
    <property type="entry name" value="Peripla_BP_3"/>
    <property type="match status" value="1"/>
</dbReference>
<evidence type="ECO:0000256" key="2">
    <source>
        <dbReference type="ARBA" id="ARBA00023015"/>
    </source>
</evidence>
<dbReference type="Gene3D" id="1.10.260.40">
    <property type="entry name" value="lambda repressor-like DNA-binding domains"/>
    <property type="match status" value="1"/>
</dbReference>
<evidence type="ECO:0000256" key="3">
    <source>
        <dbReference type="ARBA" id="ARBA00023125"/>
    </source>
</evidence>
<dbReference type="PROSITE" id="PS50932">
    <property type="entry name" value="HTH_LACI_2"/>
    <property type="match status" value="1"/>
</dbReference>
<dbReference type="CDD" id="cd01392">
    <property type="entry name" value="HTH_LacI"/>
    <property type="match status" value="1"/>
</dbReference>
<dbReference type="InterPro" id="IPR046335">
    <property type="entry name" value="LacI/GalR-like_sensor"/>
</dbReference>
<evidence type="ECO:0000256" key="4">
    <source>
        <dbReference type="ARBA" id="ARBA00023163"/>
    </source>
</evidence>